<keyword evidence="5 7" id="KW-1133">Transmembrane helix</keyword>
<keyword evidence="10" id="KW-1185">Reference proteome</keyword>
<keyword evidence="6 7" id="KW-0472">Membrane</keyword>
<keyword evidence="3 9" id="KW-0808">Transferase</keyword>
<dbReference type="Gene3D" id="3.90.550.10">
    <property type="entry name" value="Spore Coat Polysaccharide Biosynthesis Protein SpsA, Chain A"/>
    <property type="match status" value="1"/>
</dbReference>
<evidence type="ECO:0000256" key="6">
    <source>
        <dbReference type="ARBA" id="ARBA00023136"/>
    </source>
</evidence>
<dbReference type="GO" id="GO:0016757">
    <property type="term" value="F:glycosyltransferase activity"/>
    <property type="evidence" value="ECO:0007669"/>
    <property type="project" value="UniProtKB-KW"/>
</dbReference>
<evidence type="ECO:0000313" key="10">
    <source>
        <dbReference type="Proteomes" id="UP000005096"/>
    </source>
</evidence>
<dbReference type="CDD" id="cd04187">
    <property type="entry name" value="DPM1_like_bac"/>
    <property type="match status" value="1"/>
</dbReference>
<comment type="subcellular location">
    <subcellularLocation>
        <location evidence="1">Membrane</location>
        <topology evidence="1">Multi-pass membrane protein</topology>
    </subcellularLocation>
</comment>
<dbReference type="PANTHER" id="PTHR48090:SF1">
    <property type="entry name" value="PROPHAGE BACTOPRENOL GLUCOSYL TRANSFERASE HOMOLOG"/>
    <property type="match status" value="1"/>
</dbReference>
<dbReference type="InterPro" id="IPR029044">
    <property type="entry name" value="Nucleotide-diphossugar_trans"/>
</dbReference>
<dbReference type="RefSeq" id="WP_006301735.1">
    <property type="nucleotide sequence ID" value="NZ_CM001022.1"/>
</dbReference>
<feature type="transmembrane region" description="Helical" evidence="7">
    <location>
        <begin position="215"/>
        <end position="245"/>
    </location>
</feature>
<dbReference type="InterPro" id="IPR001173">
    <property type="entry name" value="Glyco_trans_2-like"/>
</dbReference>
<evidence type="ECO:0000256" key="1">
    <source>
        <dbReference type="ARBA" id="ARBA00004141"/>
    </source>
</evidence>
<dbReference type="OrthoDB" id="9807778at2"/>
<sequence>MRSLSVVIPVYNEASQLPRTLEVLRGVLGGVREDLSWTFVLVDDGSRDDTWEVIRAESARGDVRGLRLSRNFGKEAALCAGLEAASGDGCLVLDGDLQHPPALIPAMLDLWIRKGYDVVEGVKARRGDESLLYRLCAVGFYRLMKALSGCDFDNASDFKLLDARVLDAWRRLGESRTFFRGMTAWLGFRRASLPFEVSPREGGGTRWSPFKLLRLALDAIASFSSAPLHLVTALGGVFFLFALLLGGQTLYRKLAGSAVDGFTTVILLLLVIGSTLMFSLGIIGVYVSRIFDEVKGRPRYLVCEEVREDREEVPRK</sequence>
<feature type="transmembrane region" description="Helical" evidence="7">
    <location>
        <begin position="265"/>
        <end position="287"/>
    </location>
</feature>
<dbReference type="InterPro" id="IPR050256">
    <property type="entry name" value="Glycosyltransferase_2"/>
</dbReference>
<name>E3CY07_9BACT</name>
<organism evidence="9 10">
    <name type="scientific">Aminomonas paucivorans DSM 12260</name>
    <dbReference type="NCBI Taxonomy" id="584708"/>
    <lineage>
        <taxon>Bacteria</taxon>
        <taxon>Thermotogati</taxon>
        <taxon>Synergistota</taxon>
        <taxon>Synergistia</taxon>
        <taxon>Synergistales</taxon>
        <taxon>Synergistaceae</taxon>
        <taxon>Aminomonas</taxon>
    </lineage>
</organism>
<evidence type="ECO:0000256" key="7">
    <source>
        <dbReference type="SAM" id="Phobius"/>
    </source>
</evidence>
<dbReference type="EMBL" id="CM001022">
    <property type="protein sequence ID" value="EFQ24494.1"/>
    <property type="molecule type" value="Genomic_DNA"/>
</dbReference>
<gene>
    <name evidence="9" type="ORF">Apau_2083</name>
</gene>
<keyword evidence="2" id="KW-0328">Glycosyltransferase</keyword>
<evidence type="ECO:0000313" key="9">
    <source>
        <dbReference type="EMBL" id="EFQ24494.1"/>
    </source>
</evidence>
<feature type="domain" description="Glycosyltransferase 2-like" evidence="8">
    <location>
        <begin position="5"/>
        <end position="162"/>
    </location>
</feature>
<dbReference type="eggNOG" id="COG1215">
    <property type="taxonomic scope" value="Bacteria"/>
</dbReference>
<proteinExistence type="predicted"/>
<dbReference type="GO" id="GO:0005886">
    <property type="term" value="C:plasma membrane"/>
    <property type="evidence" value="ECO:0007669"/>
    <property type="project" value="TreeGrafter"/>
</dbReference>
<dbReference type="HOGENOM" id="CLU_033536_0_1_0"/>
<reference evidence="9 10" key="1">
    <citation type="journal article" date="2010" name="Stand. Genomic Sci.">
        <title>Non-contiguous finished genome sequence of Aminomonas paucivorans type strain (GLU-3).</title>
        <authorList>
            <person name="Pitluck S."/>
            <person name="Yasawong M."/>
            <person name="Held B."/>
            <person name="Lapidus A."/>
            <person name="Nolan M."/>
            <person name="Copeland A."/>
            <person name="Lucas S."/>
            <person name="Del Rio T.G."/>
            <person name="Tice H."/>
            <person name="Cheng J.F."/>
            <person name="Chertkov O."/>
            <person name="Goodwin L."/>
            <person name="Tapia R."/>
            <person name="Han C."/>
            <person name="Liolios K."/>
            <person name="Ivanova N."/>
            <person name="Mavromatis K."/>
            <person name="Ovchinnikova G."/>
            <person name="Pati A."/>
            <person name="Chen A."/>
            <person name="Palaniappan K."/>
            <person name="Land M."/>
            <person name="Hauser L."/>
            <person name="Chang Y.J."/>
            <person name="Jeffries C.D."/>
            <person name="Pukall R."/>
            <person name="Spring S."/>
            <person name="Rohde M."/>
            <person name="Sikorski J."/>
            <person name="Goker M."/>
            <person name="Woyke T."/>
            <person name="Bristow J."/>
            <person name="Eisen J.A."/>
            <person name="Markowitz V."/>
            <person name="Hugenholtz P."/>
            <person name="Kyrpides N.C."/>
            <person name="Klenk H.P."/>
        </authorList>
    </citation>
    <scope>NUCLEOTIDE SEQUENCE [LARGE SCALE GENOMIC DNA]</scope>
    <source>
        <strain evidence="9 10">DSM 12260</strain>
    </source>
</reference>
<keyword evidence="4 7" id="KW-0812">Transmembrane</keyword>
<dbReference type="PaxDb" id="584708-Apau_2083"/>
<dbReference type="PANTHER" id="PTHR48090">
    <property type="entry name" value="UNDECAPRENYL-PHOSPHATE 4-DEOXY-4-FORMAMIDO-L-ARABINOSE TRANSFERASE-RELATED"/>
    <property type="match status" value="1"/>
</dbReference>
<dbReference type="Pfam" id="PF00535">
    <property type="entry name" value="Glycos_transf_2"/>
    <property type="match status" value="1"/>
</dbReference>
<evidence type="ECO:0000259" key="8">
    <source>
        <dbReference type="Pfam" id="PF00535"/>
    </source>
</evidence>
<accession>E3CY07</accession>
<dbReference type="AlphaFoldDB" id="E3CY07"/>
<evidence type="ECO:0000256" key="3">
    <source>
        <dbReference type="ARBA" id="ARBA00022679"/>
    </source>
</evidence>
<dbReference type="STRING" id="584708.Apau_2083"/>
<evidence type="ECO:0000256" key="4">
    <source>
        <dbReference type="ARBA" id="ARBA00022692"/>
    </source>
</evidence>
<evidence type="ECO:0000256" key="2">
    <source>
        <dbReference type="ARBA" id="ARBA00022676"/>
    </source>
</evidence>
<dbReference type="SUPFAM" id="SSF53448">
    <property type="entry name" value="Nucleotide-diphospho-sugar transferases"/>
    <property type="match status" value="1"/>
</dbReference>
<dbReference type="Proteomes" id="UP000005096">
    <property type="component" value="Chromosome"/>
</dbReference>
<protein>
    <submittedName>
        <fullName evidence="9">Glycosyl transferase family 2</fullName>
    </submittedName>
</protein>
<evidence type="ECO:0000256" key="5">
    <source>
        <dbReference type="ARBA" id="ARBA00022989"/>
    </source>
</evidence>